<evidence type="ECO:0008006" key="3">
    <source>
        <dbReference type="Google" id="ProtNLM"/>
    </source>
</evidence>
<sequence length="78" mass="9443">MGLNEVTAGMTPQEKEIYFAHMEKRHKEEAEKIQLERERTRAYKESLIQDILAKGYNHNRYTEEQLRSKSIRVLEMMW</sequence>
<name>A0A3R6A1C4_9FIRM</name>
<reference evidence="1 2" key="1">
    <citation type="submission" date="2018-08" db="EMBL/GenBank/DDBJ databases">
        <title>A genome reference for cultivated species of the human gut microbiota.</title>
        <authorList>
            <person name="Zou Y."/>
            <person name="Xue W."/>
            <person name="Luo G."/>
        </authorList>
    </citation>
    <scope>NUCLEOTIDE SEQUENCE [LARGE SCALE GENOMIC DNA]</scope>
    <source>
        <strain evidence="1 2">AF22-21</strain>
    </source>
</reference>
<dbReference type="EMBL" id="QRVK01000006">
    <property type="protein sequence ID" value="RGS43544.1"/>
    <property type="molecule type" value="Genomic_DNA"/>
</dbReference>
<protein>
    <recommendedName>
        <fullName evidence="3">DUF3847 domain-containing protein</fullName>
    </recommendedName>
</protein>
<dbReference type="AlphaFoldDB" id="A0A3R6A1C4"/>
<dbReference type="OrthoDB" id="9953411at2"/>
<proteinExistence type="predicted"/>
<comment type="caution">
    <text evidence="1">The sequence shown here is derived from an EMBL/GenBank/DDBJ whole genome shotgun (WGS) entry which is preliminary data.</text>
</comment>
<evidence type="ECO:0000313" key="2">
    <source>
        <dbReference type="Proteomes" id="UP000283295"/>
    </source>
</evidence>
<organism evidence="1 2">
    <name type="scientific">Coprococcus eutactus</name>
    <dbReference type="NCBI Taxonomy" id="33043"/>
    <lineage>
        <taxon>Bacteria</taxon>
        <taxon>Bacillati</taxon>
        <taxon>Bacillota</taxon>
        <taxon>Clostridia</taxon>
        <taxon>Lachnospirales</taxon>
        <taxon>Lachnospiraceae</taxon>
        <taxon>Coprococcus</taxon>
    </lineage>
</organism>
<evidence type="ECO:0000313" key="1">
    <source>
        <dbReference type="EMBL" id="RGS43544.1"/>
    </source>
</evidence>
<gene>
    <name evidence="1" type="ORF">DWX94_04290</name>
</gene>
<dbReference type="Proteomes" id="UP000283295">
    <property type="component" value="Unassembled WGS sequence"/>
</dbReference>
<accession>A0A3R6A1C4</accession>